<dbReference type="Gene3D" id="3.40.50.2300">
    <property type="match status" value="1"/>
</dbReference>
<keyword evidence="3 4" id="KW-0597">Phosphoprotein</keyword>
<dbReference type="PROSITE" id="PS50110">
    <property type="entry name" value="RESPONSE_REGULATORY"/>
    <property type="match status" value="1"/>
</dbReference>
<dbReference type="InterPro" id="IPR036890">
    <property type="entry name" value="HATPase_C_sf"/>
</dbReference>
<dbReference type="Gene3D" id="1.10.287.130">
    <property type="match status" value="1"/>
</dbReference>
<dbReference type="SMART" id="SM00388">
    <property type="entry name" value="HisKA"/>
    <property type="match status" value="1"/>
</dbReference>
<evidence type="ECO:0000259" key="6">
    <source>
        <dbReference type="PROSITE" id="PS50109"/>
    </source>
</evidence>
<proteinExistence type="predicted"/>
<dbReference type="SMART" id="SM00387">
    <property type="entry name" value="HATPase_c"/>
    <property type="match status" value="1"/>
</dbReference>
<dbReference type="CDD" id="cd00082">
    <property type="entry name" value="HisKA"/>
    <property type="match status" value="1"/>
</dbReference>
<dbReference type="EC" id="2.7.13.3" evidence="2"/>
<keyword evidence="5" id="KW-1133">Transmembrane helix</keyword>
<dbReference type="PRINTS" id="PR00344">
    <property type="entry name" value="BCTRLSENSOR"/>
</dbReference>
<dbReference type="PROSITE" id="PS50109">
    <property type="entry name" value="HIS_KIN"/>
    <property type="match status" value="1"/>
</dbReference>
<dbReference type="SUPFAM" id="SSF52172">
    <property type="entry name" value="CheY-like"/>
    <property type="match status" value="1"/>
</dbReference>
<evidence type="ECO:0000256" key="2">
    <source>
        <dbReference type="ARBA" id="ARBA00012438"/>
    </source>
</evidence>
<feature type="transmembrane region" description="Helical" evidence="5">
    <location>
        <begin position="20"/>
        <end position="39"/>
    </location>
</feature>
<evidence type="ECO:0000256" key="4">
    <source>
        <dbReference type="PROSITE-ProRule" id="PRU00169"/>
    </source>
</evidence>
<dbReference type="InterPro" id="IPR005467">
    <property type="entry name" value="His_kinase_dom"/>
</dbReference>
<organism evidence="8 9">
    <name type="scientific">Roseovarius aestuarii</name>
    <dbReference type="NCBI Taxonomy" id="475083"/>
    <lineage>
        <taxon>Bacteria</taxon>
        <taxon>Pseudomonadati</taxon>
        <taxon>Pseudomonadota</taxon>
        <taxon>Alphaproteobacteria</taxon>
        <taxon>Rhodobacterales</taxon>
        <taxon>Roseobacteraceae</taxon>
        <taxon>Roseovarius</taxon>
    </lineage>
</organism>
<dbReference type="PANTHER" id="PTHR43065">
    <property type="entry name" value="SENSOR HISTIDINE KINASE"/>
    <property type="match status" value="1"/>
</dbReference>
<sequence length="764" mass="83177">MAFTTTSIGPIRRAAVQFRSRAVVIFVAALLFAAAAWFLPPGIYRTTMAAVAGTLGFVVVWSWLATNLSGTTLGTANALLRLIEEDTAPTIVTGRDGRIICHNPAAAQAYGADEAATLTGALQSVLASPGAILFRMETRTESAGSAQEDLVTRQGHLRLGVHRVGDDKLLWRIEKSADRPQAGSDPVPLPMLTVGRNDAILFMNTAARELVGERARNMERVCPNLPVRSGQLNDINTSTGKMSCLMVELEGTAGRREIFLLPSVTDTERPLDGWAFFDEMPVPLLKLTRGGEVQLSNRLARELLGVENCDDKVLGDLMEGLGRSIADWLEDAAEGRGMIHSEFLRVKREDREVFVQVTLNRAKEEGETVLIAVLNDATELKSLEAQFVQSQKMQAIGQLAGGVAHDFNNLLTAISGHCDLLLLRHDEGDSDYGDLVQINQNANRAAALVGQLLAYSRKQTLRPEVMDLRDALSDLTHLLNRLVGEKVTLSLSHDPMLWAIRADKRQLEQVLMNLVVNARDAMPDGGDIRIETENLVLEEPLRRDRAVVAPGRYVSVKVVDQGMGIPADKLQKVFEPFFTTKRTGEGTGLGLSTAYGIIKQTGGFIFADSTPGEGTNFQLLLPAHDVVEERPVKTEAVAASDSPAEGVVLLVEDEAPVRAFASRALQLRGFTVLEAESAEDALELLEDEGLDIDVFVTDVVMPGRDGPSWVQEALQKRPDVSVVFVSGYAEETFGDTQSKIPNSVFLPKPFSLTELTETVQRQLG</sequence>
<keyword evidence="9" id="KW-1185">Reference proteome</keyword>
<dbReference type="SMART" id="SM00448">
    <property type="entry name" value="REC"/>
    <property type="match status" value="1"/>
</dbReference>
<dbReference type="InterPro" id="IPR011006">
    <property type="entry name" value="CheY-like_superfamily"/>
</dbReference>
<evidence type="ECO:0000313" key="8">
    <source>
        <dbReference type="EMBL" id="SMC11614.1"/>
    </source>
</evidence>
<dbReference type="Pfam" id="PF00072">
    <property type="entry name" value="Response_reg"/>
    <property type="match status" value="1"/>
</dbReference>
<name>A0A1X7BQ03_9RHOB</name>
<dbReference type="AlphaFoldDB" id="A0A1X7BQ03"/>
<evidence type="ECO:0000256" key="5">
    <source>
        <dbReference type="SAM" id="Phobius"/>
    </source>
</evidence>
<dbReference type="EMBL" id="FWXB01000004">
    <property type="protein sequence ID" value="SMC11614.1"/>
    <property type="molecule type" value="Genomic_DNA"/>
</dbReference>
<reference evidence="8 9" key="1">
    <citation type="submission" date="2017-03" db="EMBL/GenBank/DDBJ databases">
        <authorList>
            <person name="Afonso C.L."/>
            <person name="Miller P.J."/>
            <person name="Scott M.A."/>
            <person name="Spackman E."/>
            <person name="Goraichik I."/>
            <person name="Dimitrov K.M."/>
            <person name="Suarez D.L."/>
            <person name="Swayne D.E."/>
        </authorList>
    </citation>
    <scope>NUCLEOTIDE SEQUENCE [LARGE SCALE GENOMIC DNA]</scope>
    <source>
        <strain evidence="8 9">CECT 7745</strain>
    </source>
</reference>
<dbReference type="Gene3D" id="3.30.450.20">
    <property type="entry name" value="PAS domain"/>
    <property type="match status" value="1"/>
</dbReference>
<evidence type="ECO:0000256" key="1">
    <source>
        <dbReference type="ARBA" id="ARBA00000085"/>
    </source>
</evidence>
<dbReference type="SUPFAM" id="SSF55874">
    <property type="entry name" value="ATPase domain of HSP90 chaperone/DNA topoisomerase II/histidine kinase"/>
    <property type="match status" value="1"/>
</dbReference>
<feature type="modified residue" description="4-aspartylphosphate" evidence="4">
    <location>
        <position position="698"/>
    </location>
</feature>
<dbReference type="FunFam" id="1.10.287.130:FF:000037">
    <property type="entry name" value="Hybrid sensor histidine kinase/response regulator"/>
    <property type="match status" value="1"/>
</dbReference>
<protein>
    <recommendedName>
        <fullName evidence="2">histidine kinase</fullName>
        <ecNumber evidence="2">2.7.13.3</ecNumber>
    </recommendedName>
</protein>
<dbReference type="Proteomes" id="UP000193224">
    <property type="component" value="Unassembled WGS sequence"/>
</dbReference>
<evidence type="ECO:0000256" key="3">
    <source>
        <dbReference type="ARBA" id="ARBA00022553"/>
    </source>
</evidence>
<dbReference type="SUPFAM" id="SSF47384">
    <property type="entry name" value="Homodimeric domain of signal transducing histidine kinase"/>
    <property type="match status" value="1"/>
</dbReference>
<keyword evidence="5" id="KW-0472">Membrane</keyword>
<dbReference type="InterPro" id="IPR036097">
    <property type="entry name" value="HisK_dim/P_sf"/>
</dbReference>
<comment type="catalytic activity">
    <reaction evidence="1">
        <text>ATP + protein L-histidine = ADP + protein N-phospho-L-histidine.</text>
        <dbReference type="EC" id="2.7.13.3"/>
    </reaction>
</comment>
<dbReference type="Pfam" id="PF00512">
    <property type="entry name" value="HisKA"/>
    <property type="match status" value="1"/>
</dbReference>
<dbReference type="InterPro" id="IPR001789">
    <property type="entry name" value="Sig_transdc_resp-reg_receiver"/>
</dbReference>
<dbReference type="InterPro" id="IPR003594">
    <property type="entry name" value="HATPase_dom"/>
</dbReference>
<feature type="domain" description="Histidine kinase" evidence="6">
    <location>
        <begin position="402"/>
        <end position="625"/>
    </location>
</feature>
<dbReference type="Pfam" id="PF02518">
    <property type="entry name" value="HATPase_c"/>
    <property type="match status" value="1"/>
</dbReference>
<keyword evidence="5" id="KW-0812">Transmembrane</keyword>
<evidence type="ECO:0000313" key="9">
    <source>
        <dbReference type="Proteomes" id="UP000193224"/>
    </source>
</evidence>
<gene>
    <name evidence="8" type="ORF">ROA7745_01429</name>
</gene>
<dbReference type="Gene3D" id="3.30.565.10">
    <property type="entry name" value="Histidine kinase-like ATPase, C-terminal domain"/>
    <property type="match status" value="1"/>
</dbReference>
<feature type="domain" description="Response regulatory" evidence="7">
    <location>
        <begin position="647"/>
        <end position="763"/>
    </location>
</feature>
<dbReference type="InterPro" id="IPR003661">
    <property type="entry name" value="HisK_dim/P_dom"/>
</dbReference>
<accession>A0A1X7BQ03</accession>
<evidence type="ECO:0000259" key="7">
    <source>
        <dbReference type="PROSITE" id="PS50110"/>
    </source>
</evidence>
<dbReference type="PANTHER" id="PTHR43065:SF42">
    <property type="entry name" value="TWO-COMPONENT SENSOR PPRA"/>
    <property type="match status" value="1"/>
</dbReference>
<dbReference type="InterPro" id="IPR004358">
    <property type="entry name" value="Sig_transdc_His_kin-like_C"/>
</dbReference>
<dbReference type="GO" id="GO:0000155">
    <property type="term" value="F:phosphorelay sensor kinase activity"/>
    <property type="evidence" value="ECO:0007669"/>
    <property type="project" value="InterPro"/>
</dbReference>